<reference evidence="1" key="1">
    <citation type="journal article" date="2023" name="G3 (Bethesda)">
        <title>A reference genome for the long-term kleptoplast-retaining sea slug Elysia crispata morphotype clarki.</title>
        <authorList>
            <person name="Eastman K.E."/>
            <person name="Pendleton A.L."/>
            <person name="Shaikh M.A."/>
            <person name="Suttiyut T."/>
            <person name="Ogas R."/>
            <person name="Tomko P."/>
            <person name="Gavelis G."/>
            <person name="Widhalm J.R."/>
            <person name="Wisecaver J.H."/>
        </authorList>
    </citation>
    <scope>NUCLEOTIDE SEQUENCE</scope>
    <source>
        <strain evidence="1">ECLA1</strain>
    </source>
</reference>
<keyword evidence="2" id="KW-1185">Reference proteome</keyword>
<evidence type="ECO:0000313" key="2">
    <source>
        <dbReference type="Proteomes" id="UP001283361"/>
    </source>
</evidence>
<dbReference type="AlphaFoldDB" id="A0AAE1B6J8"/>
<accession>A0AAE1B6J8</accession>
<comment type="caution">
    <text evidence="1">The sequence shown here is derived from an EMBL/GenBank/DDBJ whole genome shotgun (WGS) entry which is preliminary data.</text>
</comment>
<organism evidence="1 2">
    <name type="scientific">Elysia crispata</name>
    <name type="common">lettuce slug</name>
    <dbReference type="NCBI Taxonomy" id="231223"/>
    <lineage>
        <taxon>Eukaryota</taxon>
        <taxon>Metazoa</taxon>
        <taxon>Spiralia</taxon>
        <taxon>Lophotrochozoa</taxon>
        <taxon>Mollusca</taxon>
        <taxon>Gastropoda</taxon>
        <taxon>Heterobranchia</taxon>
        <taxon>Euthyneura</taxon>
        <taxon>Panpulmonata</taxon>
        <taxon>Sacoglossa</taxon>
        <taxon>Placobranchoidea</taxon>
        <taxon>Plakobranchidae</taxon>
        <taxon>Elysia</taxon>
    </lineage>
</organism>
<dbReference type="Proteomes" id="UP001283361">
    <property type="component" value="Unassembled WGS sequence"/>
</dbReference>
<proteinExistence type="predicted"/>
<sequence length="121" mass="14054">MHHVPEDIQVMPDDYFRGFRMRFSTDSYTTDWINLGCSISPILFAMAMEVVRKKAYRSAGPQNLGDGCYMSPFKALMDDTTIIFPNEEWNTPNARALRRLNSMVLDEIQIQEILQSLDEER</sequence>
<gene>
    <name evidence="1" type="ORF">RRG08_043814</name>
</gene>
<evidence type="ECO:0000313" key="1">
    <source>
        <dbReference type="EMBL" id="KAK3800495.1"/>
    </source>
</evidence>
<name>A0AAE1B6J8_9GAST</name>
<dbReference type="EMBL" id="JAWDGP010000452">
    <property type="protein sequence ID" value="KAK3800495.1"/>
    <property type="molecule type" value="Genomic_DNA"/>
</dbReference>
<protein>
    <submittedName>
        <fullName evidence="1">Uncharacterized protein</fullName>
    </submittedName>
</protein>